<evidence type="ECO:0000256" key="3">
    <source>
        <dbReference type="ARBA" id="ARBA00022448"/>
    </source>
</evidence>
<reference evidence="6 7" key="1">
    <citation type="submission" date="2013-08" db="EMBL/GenBank/DDBJ databases">
        <authorList>
            <consortium name="DOE Joint Genome Institute"/>
            <person name="Eisen J."/>
            <person name="Huntemann M."/>
            <person name="Han J."/>
            <person name="Chen A."/>
            <person name="Kyrpides N."/>
            <person name="Mavromatis K."/>
            <person name="Markowitz V."/>
            <person name="Palaniappan K."/>
            <person name="Ivanova N."/>
            <person name="Schaumberg A."/>
            <person name="Pati A."/>
            <person name="Liolios K."/>
            <person name="Nordberg H.P."/>
            <person name="Cantor M.N."/>
            <person name="Hua S.X."/>
            <person name="Woyke T."/>
        </authorList>
    </citation>
    <scope>NUCLEOTIDE SEQUENCE [LARGE SCALE GENOMIC DNA]</scope>
    <source>
        <strain evidence="6 7">DSM 2278</strain>
    </source>
</reference>
<dbReference type="STRING" id="1090322.MettiDRAFT_0629"/>
<keyword evidence="7" id="KW-1185">Reference proteome</keyword>
<dbReference type="Gene3D" id="3.10.105.10">
    <property type="entry name" value="Dipeptide-binding Protein, Domain 3"/>
    <property type="match status" value="1"/>
</dbReference>
<dbReference type="Pfam" id="PF00496">
    <property type="entry name" value="SBP_bac_5"/>
    <property type="match status" value="1"/>
</dbReference>
<dbReference type="FunFam" id="3.10.105.10:FF:000006">
    <property type="entry name" value="Peptide ABC transporter substrate-binding protein"/>
    <property type="match status" value="1"/>
</dbReference>
<dbReference type="OrthoDB" id="194307at2157"/>
<dbReference type="PANTHER" id="PTHR30290:SF10">
    <property type="entry name" value="PERIPLASMIC OLIGOPEPTIDE-BINDING PROTEIN-RELATED"/>
    <property type="match status" value="1"/>
</dbReference>
<dbReference type="GO" id="GO:0043190">
    <property type="term" value="C:ATP-binding cassette (ABC) transporter complex"/>
    <property type="evidence" value="ECO:0007669"/>
    <property type="project" value="InterPro"/>
</dbReference>
<sequence length="524" mass="59123">MNFNRVKVLFLVLIMITAAVAGSLCMDKSEEAISTVSTDSHLNCVLAQGPSDSLDPANKWVGWYVREFGIYETLFSYDENMNLQPELATGYEKISDTEWKITLRNGVTFHDGTTMDADAVIYSLERVLNSDNSRKSEYDFIDSITSDSDDTIIITTKYPYAPTIASLTDPIMSIVSLEAQDLQNTPVGTGPFKFKSYEREVSISLEKFEDYWNGASEIETVDMYIVADGMTRLFMLESGDADVSRYIPQSEVANIESNEDFEIVSKETLRSYFLYINMNKEPFSDVNFRQAMNYAIDRQEIVDVALEGIGGTPAESVFPSVSEWSINDELEVIERNETKVKELLAKAGLEDIDGDGYLEYNGENFEISILTYTSRPQLKPSAEVIITQFESVGLKTSLTTMEGSAITAKMDEGDYDLALYAWGVAPTGDPDYFFSKHFYSNGTEALRTGYSNGQVDQWIEDAKKTSDEELRKECYDNVQRQVLEDCPEIYVFYQNAITGYDVKVGGYKEYPNEITILTKDIYLN</sequence>
<accession>W9DMZ4</accession>
<dbReference type="Gene3D" id="3.40.190.10">
    <property type="entry name" value="Periplasmic binding protein-like II"/>
    <property type="match status" value="1"/>
</dbReference>
<comment type="subcellular location">
    <subcellularLocation>
        <location evidence="1">Cell envelope</location>
    </subcellularLocation>
</comment>
<evidence type="ECO:0000256" key="4">
    <source>
        <dbReference type="ARBA" id="ARBA00022729"/>
    </source>
</evidence>
<dbReference type="InterPro" id="IPR039424">
    <property type="entry name" value="SBP_5"/>
</dbReference>
<name>W9DMZ4_METTI</name>
<dbReference type="GO" id="GO:0015833">
    <property type="term" value="P:peptide transport"/>
    <property type="evidence" value="ECO:0007669"/>
    <property type="project" value="TreeGrafter"/>
</dbReference>
<feature type="domain" description="Solute-binding protein family 5" evidence="5">
    <location>
        <begin position="83"/>
        <end position="442"/>
    </location>
</feature>
<dbReference type="GO" id="GO:0042597">
    <property type="term" value="C:periplasmic space"/>
    <property type="evidence" value="ECO:0007669"/>
    <property type="project" value="UniProtKB-ARBA"/>
</dbReference>
<evidence type="ECO:0000259" key="5">
    <source>
        <dbReference type="Pfam" id="PF00496"/>
    </source>
</evidence>
<dbReference type="PANTHER" id="PTHR30290">
    <property type="entry name" value="PERIPLASMIC BINDING COMPONENT OF ABC TRANSPORTER"/>
    <property type="match status" value="1"/>
</dbReference>
<dbReference type="Proteomes" id="UP000019483">
    <property type="component" value="Unassembled WGS sequence"/>
</dbReference>
<protein>
    <submittedName>
        <fullName evidence="6">ABC-type dipeptide transport system, periplasmic component</fullName>
    </submittedName>
</protein>
<dbReference type="GO" id="GO:1904680">
    <property type="term" value="F:peptide transmembrane transporter activity"/>
    <property type="evidence" value="ECO:0007669"/>
    <property type="project" value="TreeGrafter"/>
</dbReference>
<comment type="caution">
    <text evidence="6">The sequence shown here is derived from an EMBL/GenBank/DDBJ whole genome shotgun (WGS) entry which is preliminary data.</text>
</comment>
<dbReference type="SUPFAM" id="SSF53850">
    <property type="entry name" value="Periplasmic binding protein-like II"/>
    <property type="match status" value="1"/>
</dbReference>
<evidence type="ECO:0000313" key="7">
    <source>
        <dbReference type="Proteomes" id="UP000019483"/>
    </source>
</evidence>
<organism evidence="6 7">
    <name type="scientific">Methanolobus tindarius DSM 2278</name>
    <dbReference type="NCBI Taxonomy" id="1090322"/>
    <lineage>
        <taxon>Archaea</taxon>
        <taxon>Methanobacteriati</taxon>
        <taxon>Methanobacteriota</taxon>
        <taxon>Stenosarchaea group</taxon>
        <taxon>Methanomicrobia</taxon>
        <taxon>Methanosarcinales</taxon>
        <taxon>Methanosarcinaceae</taxon>
        <taxon>Methanolobus</taxon>
    </lineage>
</organism>
<gene>
    <name evidence="6" type="ORF">MettiDRAFT_0629</name>
</gene>
<dbReference type="AlphaFoldDB" id="W9DMZ4"/>
<dbReference type="PIRSF" id="PIRSF002741">
    <property type="entry name" value="MppA"/>
    <property type="match status" value="1"/>
</dbReference>
<dbReference type="EMBL" id="AZAJ01000001">
    <property type="protein sequence ID" value="ETA67214.1"/>
    <property type="molecule type" value="Genomic_DNA"/>
</dbReference>
<dbReference type="InterPro" id="IPR030678">
    <property type="entry name" value="Peptide/Ni-bd"/>
</dbReference>
<proteinExistence type="inferred from homology"/>
<dbReference type="InterPro" id="IPR000914">
    <property type="entry name" value="SBP_5_dom"/>
</dbReference>
<keyword evidence="4" id="KW-0732">Signal</keyword>
<evidence type="ECO:0000313" key="6">
    <source>
        <dbReference type="EMBL" id="ETA67214.1"/>
    </source>
</evidence>
<evidence type="ECO:0000256" key="2">
    <source>
        <dbReference type="ARBA" id="ARBA00005695"/>
    </source>
</evidence>
<evidence type="ECO:0000256" key="1">
    <source>
        <dbReference type="ARBA" id="ARBA00004196"/>
    </source>
</evidence>
<dbReference type="CDD" id="cd08490">
    <property type="entry name" value="PBP2_NikA_DppA_OppA_like_3"/>
    <property type="match status" value="1"/>
</dbReference>
<keyword evidence="3" id="KW-0813">Transport</keyword>
<comment type="similarity">
    <text evidence="2">Belongs to the bacterial solute-binding protein 5 family.</text>
</comment>